<dbReference type="InterPro" id="IPR013761">
    <property type="entry name" value="SAM/pointed_sf"/>
</dbReference>
<dbReference type="PROSITE" id="PS50105">
    <property type="entry name" value="SAM_DOMAIN"/>
    <property type="match status" value="1"/>
</dbReference>
<organism evidence="4">
    <name type="scientific">Salpingoeca rosetta (strain ATCC 50818 / BSB-021)</name>
    <dbReference type="NCBI Taxonomy" id="946362"/>
    <lineage>
        <taxon>Eukaryota</taxon>
        <taxon>Choanoflagellata</taxon>
        <taxon>Craspedida</taxon>
        <taxon>Salpingoecidae</taxon>
        <taxon>Salpingoeca</taxon>
    </lineage>
</organism>
<dbReference type="Proteomes" id="UP000007799">
    <property type="component" value="Unassembled WGS sequence"/>
</dbReference>
<keyword evidence="4" id="KW-1185">Reference proteome</keyword>
<dbReference type="SUPFAM" id="SSF47769">
    <property type="entry name" value="SAM/Pointed domain"/>
    <property type="match status" value="1"/>
</dbReference>
<dbReference type="Gene3D" id="1.10.150.50">
    <property type="entry name" value="Transcription Factor, Ets-1"/>
    <property type="match status" value="1"/>
</dbReference>
<dbReference type="PANTHER" id="PTHR47508:SF1">
    <property type="entry name" value="NON-SPECIFIC SERINE_THREONINE PROTEIN KINASE"/>
    <property type="match status" value="1"/>
</dbReference>
<dbReference type="AlphaFoldDB" id="F2U9X7"/>
<dbReference type="RefSeq" id="XP_004993834.1">
    <property type="nucleotide sequence ID" value="XM_004993777.1"/>
</dbReference>
<protein>
    <recommendedName>
        <fullName evidence="2">SAM domain-containing protein</fullName>
    </recommendedName>
</protein>
<feature type="region of interest" description="Disordered" evidence="1">
    <location>
        <begin position="377"/>
        <end position="434"/>
    </location>
</feature>
<feature type="compositionally biased region" description="Low complexity" evidence="1">
    <location>
        <begin position="411"/>
        <end position="423"/>
    </location>
</feature>
<dbReference type="InterPro" id="IPR001660">
    <property type="entry name" value="SAM"/>
</dbReference>
<dbReference type="SUPFAM" id="SSF52200">
    <property type="entry name" value="Toll/Interleukin receptor TIR domain"/>
    <property type="match status" value="1"/>
</dbReference>
<dbReference type="InParanoid" id="F2U9X7"/>
<dbReference type="Pfam" id="PF13676">
    <property type="entry name" value="TIR_2"/>
    <property type="match status" value="1"/>
</dbReference>
<evidence type="ECO:0000313" key="3">
    <source>
        <dbReference type="EMBL" id="EGD73552.1"/>
    </source>
</evidence>
<dbReference type="STRING" id="946362.F2U9X7"/>
<sequence>MFGGCGSSSSSSVQVRSQPGRKEKKDNSRRYKGSSNNPSSSSAMFRRKHQEGGDEAKQSQQSQHGDDGTMVMPTAVATHLWEADVATLEKVGELFTDVAPHWRFVNHSSGETIALRLFQQGEDALYLKELGGPRQVRVDDAWLAISEDPDEKWNMARMGLRLRWGANIWEGSFNEDKTVWSSTTGYLRHCSDKYVWREVLGTGKTFTFVETRRDGPGIVHLHDPSRHLHVRLTPTVMQFNTAIGQVGQESEWQVIKRGHWTDDGESALTQQRLGQMCLSTWSVDDVCDFFTALGLKTCVPKVRQLSLDGLTLQRIDDSDLKDELGVTSGILRKKVLANISRAVHTTQYEQLAPRPATASNAGTGPSAVYTATVRTTTPAAHPPSTKAAAPAPPQPASSDDNNDETSAGIGSHASRVAASQAARSDGDSGRDGATKKEGTVFLSYTWKYQERVRAVRDKLADEGYATWMDIQQLSGGDNLLAQIDHGIRTSDVVVSFVSSEYSKSDYCRKEVMLAENLQKPILCVLVEPAPRIPWPPTGPMGPVFAGALYIEYFNEETIAAVVRGVTDRIKQARALKDAAKD</sequence>
<feature type="compositionally biased region" description="Basic and acidic residues" evidence="1">
    <location>
        <begin position="424"/>
        <end position="434"/>
    </location>
</feature>
<dbReference type="GO" id="GO:0007165">
    <property type="term" value="P:signal transduction"/>
    <property type="evidence" value="ECO:0007669"/>
    <property type="project" value="InterPro"/>
</dbReference>
<feature type="compositionally biased region" description="Basic and acidic residues" evidence="1">
    <location>
        <begin position="20"/>
        <end position="29"/>
    </location>
</feature>
<evidence type="ECO:0000256" key="1">
    <source>
        <dbReference type="SAM" id="MobiDB-lite"/>
    </source>
</evidence>
<dbReference type="InterPro" id="IPR035897">
    <property type="entry name" value="Toll_tir_struct_dom_sf"/>
</dbReference>
<dbReference type="KEGG" id="sre:PTSG_05259"/>
<dbReference type="Gene3D" id="3.40.50.10140">
    <property type="entry name" value="Toll/interleukin-1 receptor homology (TIR) domain"/>
    <property type="match status" value="1"/>
</dbReference>
<feature type="domain" description="SAM" evidence="2">
    <location>
        <begin position="281"/>
        <end position="345"/>
    </location>
</feature>
<proteinExistence type="predicted"/>
<dbReference type="PANTHER" id="PTHR47508">
    <property type="entry name" value="SAM DOMAIN-CONTAINING PROTEIN-RELATED"/>
    <property type="match status" value="1"/>
</dbReference>
<accession>F2U9X7</accession>
<feature type="compositionally biased region" description="Low complexity" evidence="1">
    <location>
        <begin position="377"/>
        <end position="389"/>
    </location>
</feature>
<evidence type="ECO:0000259" key="2">
    <source>
        <dbReference type="PROSITE" id="PS50105"/>
    </source>
</evidence>
<dbReference type="eggNOG" id="ENOG502S71S">
    <property type="taxonomic scope" value="Eukaryota"/>
</dbReference>
<evidence type="ECO:0000313" key="4">
    <source>
        <dbReference type="Proteomes" id="UP000007799"/>
    </source>
</evidence>
<dbReference type="GeneID" id="16074413"/>
<dbReference type="SMART" id="SM00454">
    <property type="entry name" value="SAM"/>
    <property type="match status" value="1"/>
</dbReference>
<feature type="region of interest" description="Disordered" evidence="1">
    <location>
        <begin position="1"/>
        <end position="70"/>
    </location>
</feature>
<reference evidence="3" key="1">
    <citation type="submission" date="2009-08" db="EMBL/GenBank/DDBJ databases">
        <title>Annotation of Salpingoeca rosetta.</title>
        <authorList>
            <consortium name="The Broad Institute Genome Sequencing Platform"/>
            <person name="Russ C."/>
            <person name="Cuomo C."/>
            <person name="Burger G."/>
            <person name="Gray M.W."/>
            <person name="Holland P.W.H."/>
            <person name="King N."/>
            <person name="Lang F.B.F."/>
            <person name="Roger A.J."/>
            <person name="Ruiz-Trillo I."/>
            <person name="Young S.K."/>
            <person name="Zeng Q."/>
            <person name="Gargeya S."/>
            <person name="Alvarado L."/>
            <person name="Berlin A."/>
            <person name="Chapman S.B."/>
            <person name="Chen Z."/>
            <person name="Freedman E."/>
            <person name="Gellesch M."/>
            <person name="Goldberg J."/>
            <person name="Griggs A."/>
            <person name="Gujja S."/>
            <person name="Heilman E."/>
            <person name="Heiman D."/>
            <person name="Howarth C."/>
            <person name="Mehta T."/>
            <person name="Neiman D."/>
            <person name="Pearson M."/>
            <person name="Roberts A."/>
            <person name="Saif S."/>
            <person name="Shea T."/>
            <person name="Shenoy N."/>
            <person name="Sisk P."/>
            <person name="Stolte C."/>
            <person name="Sykes S."/>
            <person name="White J."/>
            <person name="Yandava C."/>
            <person name="Haas B."/>
            <person name="Nusbaum C."/>
            <person name="Birren B."/>
        </authorList>
    </citation>
    <scope>NUCLEOTIDE SEQUENCE [LARGE SCALE GENOMIC DNA]</scope>
    <source>
        <strain evidence="3">ATCC 50818</strain>
    </source>
</reference>
<dbReference type="EMBL" id="GL832966">
    <property type="protein sequence ID" value="EGD73552.1"/>
    <property type="molecule type" value="Genomic_DNA"/>
</dbReference>
<dbReference type="Pfam" id="PF07647">
    <property type="entry name" value="SAM_2"/>
    <property type="match status" value="1"/>
</dbReference>
<dbReference type="OrthoDB" id="6078042at2759"/>
<gene>
    <name evidence="3" type="ORF">PTSG_05259</name>
</gene>
<name>F2U9X7_SALR5</name>
<dbReference type="InterPro" id="IPR000157">
    <property type="entry name" value="TIR_dom"/>
</dbReference>